<feature type="region of interest" description="Disordered" evidence="1">
    <location>
        <begin position="1"/>
        <end position="58"/>
    </location>
</feature>
<reference evidence="2" key="1">
    <citation type="journal article" date="2023" name="G3 (Bethesda)">
        <title>A reference genome for the long-term kleptoplast-retaining sea slug Elysia crispata morphotype clarki.</title>
        <authorList>
            <person name="Eastman K.E."/>
            <person name="Pendleton A.L."/>
            <person name="Shaikh M.A."/>
            <person name="Suttiyut T."/>
            <person name="Ogas R."/>
            <person name="Tomko P."/>
            <person name="Gavelis G."/>
            <person name="Widhalm J.R."/>
            <person name="Wisecaver J.H."/>
        </authorList>
    </citation>
    <scope>NUCLEOTIDE SEQUENCE</scope>
    <source>
        <strain evidence="2">ECLA1</strain>
    </source>
</reference>
<evidence type="ECO:0000313" key="3">
    <source>
        <dbReference type="Proteomes" id="UP001283361"/>
    </source>
</evidence>
<keyword evidence="3" id="KW-1185">Reference proteome</keyword>
<evidence type="ECO:0000256" key="1">
    <source>
        <dbReference type="SAM" id="MobiDB-lite"/>
    </source>
</evidence>
<feature type="region of interest" description="Disordered" evidence="1">
    <location>
        <begin position="106"/>
        <end position="141"/>
    </location>
</feature>
<organism evidence="2 3">
    <name type="scientific">Elysia crispata</name>
    <name type="common">lettuce slug</name>
    <dbReference type="NCBI Taxonomy" id="231223"/>
    <lineage>
        <taxon>Eukaryota</taxon>
        <taxon>Metazoa</taxon>
        <taxon>Spiralia</taxon>
        <taxon>Lophotrochozoa</taxon>
        <taxon>Mollusca</taxon>
        <taxon>Gastropoda</taxon>
        <taxon>Heterobranchia</taxon>
        <taxon>Euthyneura</taxon>
        <taxon>Panpulmonata</taxon>
        <taxon>Sacoglossa</taxon>
        <taxon>Placobranchoidea</taxon>
        <taxon>Plakobranchidae</taxon>
        <taxon>Elysia</taxon>
    </lineage>
</organism>
<dbReference type="AlphaFoldDB" id="A0AAE1AU52"/>
<evidence type="ECO:0000313" key="2">
    <source>
        <dbReference type="EMBL" id="KAK3793436.1"/>
    </source>
</evidence>
<feature type="compositionally biased region" description="Polar residues" evidence="1">
    <location>
        <begin position="33"/>
        <end position="42"/>
    </location>
</feature>
<sequence length="141" mass="15188">MSKAKNFFPNVSSIPPRRSGKIRKANGGPPKPSSSGKRLSTTAKRHPDKTPFGVVSPFPRGNLVVKPSRIEGGKSPLGVENGYPGFLQLINREDFGGVLGVVKLRPENKTPKPPPLRGDDISQATFIPGHGPRSRPCFALR</sequence>
<accession>A0AAE1AU52</accession>
<protein>
    <submittedName>
        <fullName evidence="2">Uncharacterized protein</fullName>
    </submittedName>
</protein>
<comment type="caution">
    <text evidence="2">The sequence shown here is derived from an EMBL/GenBank/DDBJ whole genome shotgun (WGS) entry which is preliminary data.</text>
</comment>
<dbReference type="Proteomes" id="UP001283361">
    <property type="component" value="Unassembled WGS sequence"/>
</dbReference>
<proteinExistence type="predicted"/>
<name>A0AAE1AU52_9GAST</name>
<gene>
    <name evidence="2" type="ORF">RRG08_015278</name>
</gene>
<dbReference type="EMBL" id="JAWDGP010001250">
    <property type="protein sequence ID" value="KAK3793436.1"/>
    <property type="molecule type" value="Genomic_DNA"/>
</dbReference>